<gene>
    <name evidence="1" type="ORF">DKG74_10700</name>
</gene>
<keyword evidence="2" id="KW-1185">Reference proteome</keyword>
<evidence type="ECO:0000313" key="1">
    <source>
        <dbReference type="EMBL" id="PWR22881.1"/>
    </source>
</evidence>
<comment type="caution">
    <text evidence="1">The sequence shown here is derived from an EMBL/GenBank/DDBJ whole genome shotgun (WGS) entry which is preliminary data.</text>
</comment>
<dbReference type="PROSITE" id="PS51257">
    <property type="entry name" value="PROKAR_LIPOPROTEIN"/>
    <property type="match status" value="1"/>
</dbReference>
<reference evidence="1 2" key="1">
    <citation type="submission" date="2018-05" db="EMBL/GenBank/DDBJ databases">
        <title>Zavarzinia sp. HR-AS.</title>
        <authorList>
            <person name="Lee Y."/>
            <person name="Jeon C.O."/>
        </authorList>
    </citation>
    <scope>NUCLEOTIDE SEQUENCE [LARGE SCALE GENOMIC DNA]</scope>
    <source>
        <strain evidence="1 2">HR-AS</strain>
    </source>
</reference>
<protein>
    <recommendedName>
        <fullName evidence="3">Lipoprotein</fullName>
    </recommendedName>
</protein>
<dbReference type="RefSeq" id="WP_109905540.1">
    <property type="nucleotide sequence ID" value="NZ_QGLE01000005.1"/>
</dbReference>
<proteinExistence type="predicted"/>
<name>A0A317E868_9PROT</name>
<evidence type="ECO:0000313" key="2">
    <source>
        <dbReference type="Proteomes" id="UP000245461"/>
    </source>
</evidence>
<sequence>MTRLSLRKSLIVLVALGALAPVLGGCVVYDERGYRHEPPAYYVPGHWDREGFWVPGRYR</sequence>
<organism evidence="1 2">
    <name type="scientific">Zavarzinia aquatilis</name>
    <dbReference type="NCBI Taxonomy" id="2211142"/>
    <lineage>
        <taxon>Bacteria</taxon>
        <taxon>Pseudomonadati</taxon>
        <taxon>Pseudomonadota</taxon>
        <taxon>Alphaproteobacteria</taxon>
        <taxon>Rhodospirillales</taxon>
        <taxon>Zavarziniaceae</taxon>
        <taxon>Zavarzinia</taxon>
    </lineage>
</organism>
<dbReference type="EMBL" id="QGLE01000005">
    <property type="protein sequence ID" value="PWR22881.1"/>
    <property type="molecule type" value="Genomic_DNA"/>
</dbReference>
<accession>A0A317E868</accession>
<dbReference type="Proteomes" id="UP000245461">
    <property type="component" value="Unassembled WGS sequence"/>
</dbReference>
<dbReference type="AlphaFoldDB" id="A0A317E868"/>
<evidence type="ECO:0008006" key="3">
    <source>
        <dbReference type="Google" id="ProtNLM"/>
    </source>
</evidence>